<protein>
    <recommendedName>
        <fullName evidence="3">SpoVT-AbrB domain-containing protein</fullName>
    </recommendedName>
</protein>
<organism evidence="1 2">
    <name type="scientific">Candidatus Raymondbacteria bacterium RIFOXYD12_FULL_49_13</name>
    <dbReference type="NCBI Taxonomy" id="1817890"/>
    <lineage>
        <taxon>Bacteria</taxon>
        <taxon>Raymondiibacteriota</taxon>
    </lineage>
</organism>
<accession>A0A1F7F9Q8</accession>
<dbReference type="Proteomes" id="UP000179243">
    <property type="component" value="Unassembled WGS sequence"/>
</dbReference>
<dbReference type="EMBL" id="MFYX01000093">
    <property type="protein sequence ID" value="OGK03246.1"/>
    <property type="molecule type" value="Genomic_DNA"/>
</dbReference>
<gene>
    <name evidence="1" type="ORF">A2519_13325</name>
</gene>
<name>A0A1F7F9Q8_UNCRA</name>
<dbReference type="AlphaFoldDB" id="A0A1F7F9Q8"/>
<sequence length="100" mass="11239">MPQTIQITESFTEVATKSIDERKRLSIGEVAHSIFKGISRFRIFQGADGDVLLRPVVEIPAKELWLYKNKKALKMVEQGLQESAKGKGKKLNQSLLAPEE</sequence>
<proteinExistence type="predicted"/>
<evidence type="ECO:0000313" key="1">
    <source>
        <dbReference type="EMBL" id="OGK03246.1"/>
    </source>
</evidence>
<evidence type="ECO:0008006" key="3">
    <source>
        <dbReference type="Google" id="ProtNLM"/>
    </source>
</evidence>
<evidence type="ECO:0000313" key="2">
    <source>
        <dbReference type="Proteomes" id="UP000179243"/>
    </source>
</evidence>
<reference evidence="1 2" key="1">
    <citation type="journal article" date="2016" name="Nat. Commun.">
        <title>Thousands of microbial genomes shed light on interconnected biogeochemical processes in an aquifer system.</title>
        <authorList>
            <person name="Anantharaman K."/>
            <person name="Brown C.T."/>
            <person name="Hug L.A."/>
            <person name="Sharon I."/>
            <person name="Castelle C.J."/>
            <person name="Probst A.J."/>
            <person name="Thomas B.C."/>
            <person name="Singh A."/>
            <person name="Wilkins M.J."/>
            <person name="Karaoz U."/>
            <person name="Brodie E.L."/>
            <person name="Williams K.H."/>
            <person name="Hubbard S.S."/>
            <person name="Banfield J.F."/>
        </authorList>
    </citation>
    <scope>NUCLEOTIDE SEQUENCE [LARGE SCALE GENOMIC DNA]</scope>
</reference>
<comment type="caution">
    <text evidence="1">The sequence shown here is derived from an EMBL/GenBank/DDBJ whole genome shotgun (WGS) entry which is preliminary data.</text>
</comment>